<dbReference type="InterPro" id="IPR016888">
    <property type="entry name" value="UCP028498"/>
</dbReference>
<dbReference type="PATRIC" id="fig|1423813.3.peg.307"/>
<comment type="caution">
    <text evidence="1">The sequence shown here is derived from an EMBL/GenBank/DDBJ whole genome shotgun (WGS) entry which is preliminary data.</text>
</comment>
<dbReference type="RefSeq" id="WP_057780079.1">
    <property type="nucleotide sequence ID" value="NZ_AYYY01000061.1"/>
</dbReference>
<dbReference type="STRING" id="1423813.FC26_GL000298"/>
<dbReference type="Pfam" id="PF10012">
    <property type="entry name" value="DUF2255"/>
    <property type="match status" value="1"/>
</dbReference>
<keyword evidence="2" id="KW-1185">Reference proteome</keyword>
<proteinExistence type="predicted"/>
<dbReference type="OrthoDB" id="162563at2"/>
<dbReference type="PIRSF" id="PIRSF028498">
    <property type="entry name" value="UCP028498"/>
    <property type="match status" value="1"/>
</dbReference>
<organism evidence="1 2">
    <name type="scientific">Paucilactobacillus vaccinostercus DSM 20634</name>
    <dbReference type="NCBI Taxonomy" id="1423813"/>
    <lineage>
        <taxon>Bacteria</taxon>
        <taxon>Bacillati</taxon>
        <taxon>Bacillota</taxon>
        <taxon>Bacilli</taxon>
        <taxon>Lactobacillales</taxon>
        <taxon>Lactobacillaceae</taxon>
        <taxon>Paucilactobacillus</taxon>
    </lineage>
</organism>
<evidence type="ECO:0000313" key="2">
    <source>
        <dbReference type="Proteomes" id="UP000051733"/>
    </source>
</evidence>
<accession>A0A0R2A1G6</accession>
<dbReference type="AlphaFoldDB" id="A0A0R2A1G6"/>
<sequence>MTASTNANWSAAEIEAFTTADDMKISPFYSDGKTYGTPTWIWSVVVDSQLYVRAWNGQRSRWYQSAMMQHGGRIYLAQRNHEVTFEDASGDVTLDAKIDQAYQTKYAGSPYMPPMIQDGPRRATVRILPK</sequence>
<name>A0A0R2A1G6_9LACO</name>
<dbReference type="EMBL" id="AYYY01000061">
    <property type="protein sequence ID" value="KRM60816.1"/>
    <property type="molecule type" value="Genomic_DNA"/>
</dbReference>
<evidence type="ECO:0000313" key="1">
    <source>
        <dbReference type="EMBL" id="KRM60816.1"/>
    </source>
</evidence>
<evidence type="ECO:0008006" key="3">
    <source>
        <dbReference type="Google" id="ProtNLM"/>
    </source>
</evidence>
<protein>
    <recommendedName>
        <fullName evidence="3">DUF2255 family protein</fullName>
    </recommendedName>
</protein>
<dbReference type="Proteomes" id="UP000051733">
    <property type="component" value="Unassembled WGS sequence"/>
</dbReference>
<reference evidence="1 2" key="1">
    <citation type="journal article" date="2015" name="Genome Announc.">
        <title>Expanding the biotechnology potential of lactobacilli through comparative genomics of 213 strains and associated genera.</title>
        <authorList>
            <person name="Sun Z."/>
            <person name="Harris H.M."/>
            <person name="McCann A."/>
            <person name="Guo C."/>
            <person name="Argimon S."/>
            <person name="Zhang W."/>
            <person name="Yang X."/>
            <person name="Jeffery I.B."/>
            <person name="Cooney J.C."/>
            <person name="Kagawa T.F."/>
            <person name="Liu W."/>
            <person name="Song Y."/>
            <person name="Salvetti E."/>
            <person name="Wrobel A."/>
            <person name="Rasinkangas P."/>
            <person name="Parkhill J."/>
            <person name="Rea M.C."/>
            <person name="O'Sullivan O."/>
            <person name="Ritari J."/>
            <person name="Douillard F.P."/>
            <person name="Paul Ross R."/>
            <person name="Yang R."/>
            <person name="Briner A.E."/>
            <person name="Felis G.E."/>
            <person name="de Vos W.M."/>
            <person name="Barrangou R."/>
            <person name="Klaenhammer T.R."/>
            <person name="Caufield P.W."/>
            <person name="Cui Y."/>
            <person name="Zhang H."/>
            <person name="O'Toole P.W."/>
        </authorList>
    </citation>
    <scope>NUCLEOTIDE SEQUENCE [LARGE SCALE GENOMIC DNA]</scope>
    <source>
        <strain evidence="1 2">DSM 20634</strain>
    </source>
</reference>
<gene>
    <name evidence="1" type="ORF">FC26_GL000298</name>
</gene>